<dbReference type="Proteomes" id="UP001301769">
    <property type="component" value="Unassembled WGS sequence"/>
</dbReference>
<gene>
    <name evidence="1" type="ORF">QBC37DRAFT_433177</name>
</gene>
<proteinExistence type="predicted"/>
<evidence type="ECO:0008006" key="3">
    <source>
        <dbReference type="Google" id="ProtNLM"/>
    </source>
</evidence>
<sequence length="207" mass="23060">MSILQLLPIPLESAPATEQQPWWELASKLASASGTLTTLWAPQHENNKIGGIAATWKSVSAQEAWSESAQGKAFKADIEHLGGTTFSEDIIVLAEDPAPTFTSQVVEVVWWIHPVDRLDEAKPLAAFKEFQKAFRSETDGGLVAGWGEKEFEYQGVETRRFYCLIGWTSVEAHLACKQTPVFAENIHFLRDHGHIGVQMVHYPFRAV</sequence>
<reference evidence="1" key="2">
    <citation type="submission" date="2023-05" db="EMBL/GenBank/DDBJ databases">
        <authorList>
            <consortium name="Lawrence Berkeley National Laboratory"/>
            <person name="Steindorff A."/>
            <person name="Hensen N."/>
            <person name="Bonometti L."/>
            <person name="Westerberg I."/>
            <person name="Brannstrom I.O."/>
            <person name="Guillou S."/>
            <person name="Cros-Aarteil S."/>
            <person name="Calhoun S."/>
            <person name="Haridas S."/>
            <person name="Kuo A."/>
            <person name="Mondo S."/>
            <person name="Pangilinan J."/>
            <person name="Riley R."/>
            <person name="Labutti K."/>
            <person name="Andreopoulos B."/>
            <person name="Lipzen A."/>
            <person name="Chen C."/>
            <person name="Yanf M."/>
            <person name="Daum C."/>
            <person name="Ng V."/>
            <person name="Clum A."/>
            <person name="Ohm R."/>
            <person name="Martin F."/>
            <person name="Silar P."/>
            <person name="Natvig D."/>
            <person name="Lalanne C."/>
            <person name="Gautier V."/>
            <person name="Ament-Velasquez S.L."/>
            <person name="Kruys A."/>
            <person name="Hutchinson M.I."/>
            <person name="Powell A.J."/>
            <person name="Barry K."/>
            <person name="Miller A.N."/>
            <person name="Grigoriev I.V."/>
            <person name="Debuchy R."/>
            <person name="Gladieux P."/>
            <person name="Thoren M.H."/>
            <person name="Johannesson H."/>
        </authorList>
    </citation>
    <scope>NUCLEOTIDE SEQUENCE</scope>
    <source>
        <strain evidence="1">PSN293</strain>
    </source>
</reference>
<dbReference type="Gene3D" id="3.30.70.100">
    <property type="match status" value="1"/>
</dbReference>
<name>A0AAN6Y1I6_9PEZI</name>
<accession>A0AAN6Y1I6</accession>
<evidence type="ECO:0000313" key="1">
    <source>
        <dbReference type="EMBL" id="KAK4207612.1"/>
    </source>
</evidence>
<dbReference type="EMBL" id="MU858284">
    <property type="protein sequence ID" value="KAK4207612.1"/>
    <property type="molecule type" value="Genomic_DNA"/>
</dbReference>
<organism evidence="1 2">
    <name type="scientific">Rhypophila decipiens</name>
    <dbReference type="NCBI Taxonomy" id="261697"/>
    <lineage>
        <taxon>Eukaryota</taxon>
        <taxon>Fungi</taxon>
        <taxon>Dikarya</taxon>
        <taxon>Ascomycota</taxon>
        <taxon>Pezizomycotina</taxon>
        <taxon>Sordariomycetes</taxon>
        <taxon>Sordariomycetidae</taxon>
        <taxon>Sordariales</taxon>
        <taxon>Naviculisporaceae</taxon>
        <taxon>Rhypophila</taxon>
    </lineage>
</organism>
<dbReference type="AlphaFoldDB" id="A0AAN6Y1I6"/>
<reference evidence="1" key="1">
    <citation type="journal article" date="2023" name="Mol. Phylogenet. Evol.">
        <title>Genome-scale phylogeny and comparative genomics of the fungal order Sordariales.</title>
        <authorList>
            <person name="Hensen N."/>
            <person name="Bonometti L."/>
            <person name="Westerberg I."/>
            <person name="Brannstrom I.O."/>
            <person name="Guillou S."/>
            <person name="Cros-Aarteil S."/>
            <person name="Calhoun S."/>
            <person name="Haridas S."/>
            <person name="Kuo A."/>
            <person name="Mondo S."/>
            <person name="Pangilinan J."/>
            <person name="Riley R."/>
            <person name="LaButti K."/>
            <person name="Andreopoulos B."/>
            <person name="Lipzen A."/>
            <person name="Chen C."/>
            <person name="Yan M."/>
            <person name="Daum C."/>
            <person name="Ng V."/>
            <person name="Clum A."/>
            <person name="Steindorff A."/>
            <person name="Ohm R.A."/>
            <person name="Martin F."/>
            <person name="Silar P."/>
            <person name="Natvig D.O."/>
            <person name="Lalanne C."/>
            <person name="Gautier V."/>
            <person name="Ament-Velasquez S.L."/>
            <person name="Kruys A."/>
            <person name="Hutchinson M.I."/>
            <person name="Powell A.J."/>
            <person name="Barry K."/>
            <person name="Miller A.N."/>
            <person name="Grigoriev I.V."/>
            <person name="Debuchy R."/>
            <person name="Gladieux P."/>
            <person name="Hiltunen Thoren M."/>
            <person name="Johannesson H."/>
        </authorList>
    </citation>
    <scope>NUCLEOTIDE SEQUENCE</scope>
    <source>
        <strain evidence="1">PSN293</strain>
    </source>
</reference>
<evidence type="ECO:0000313" key="2">
    <source>
        <dbReference type="Proteomes" id="UP001301769"/>
    </source>
</evidence>
<keyword evidence="2" id="KW-1185">Reference proteome</keyword>
<protein>
    <recommendedName>
        <fullName evidence="3">ABM domain-containing protein</fullName>
    </recommendedName>
</protein>
<comment type="caution">
    <text evidence="1">The sequence shown here is derived from an EMBL/GenBank/DDBJ whole genome shotgun (WGS) entry which is preliminary data.</text>
</comment>